<dbReference type="RefSeq" id="XP_033690150.1">
    <property type="nucleotide sequence ID" value="XM_033819987.1"/>
</dbReference>
<proteinExistence type="predicted"/>
<gene>
    <name evidence="1" type="ORF">BU26DRAFT_151340</name>
</gene>
<organism evidence="1 2">
    <name type="scientific">Trematosphaeria pertusa</name>
    <dbReference type="NCBI Taxonomy" id="390896"/>
    <lineage>
        <taxon>Eukaryota</taxon>
        <taxon>Fungi</taxon>
        <taxon>Dikarya</taxon>
        <taxon>Ascomycota</taxon>
        <taxon>Pezizomycotina</taxon>
        <taxon>Dothideomycetes</taxon>
        <taxon>Pleosporomycetidae</taxon>
        <taxon>Pleosporales</taxon>
        <taxon>Massarineae</taxon>
        <taxon>Trematosphaeriaceae</taxon>
        <taxon>Trematosphaeria</taxon>
    </lineage>
</organism>
<protein>
    <submittedName>
        <fullName evidence="1">Uncharacterized protein</fullName>
    </submittedName>
</protein>
<reference evidence="1" key="1">
    <citation type="journal article" date="2020" name="Stud. Mycol.">
        <title>101 Dothideomycetes genomes: a test case for predicting lifestyles and emergence of pathogens.</title>
        <authorList>
            <person name="Haridas S."/>
            <person name="Albert R."/>
            <person name="Binder M."/>
            <person name="Bloem J."/>
            <person name="Labutti K."/>
            <person name="Salamov A."/>
            <person name="Andreopoulos B."/>
            <person name="Baker S."/>
            <person name="Barry K."/>
            <person name="Bills G."/>
            <person name="Bluhm B."/>
            <person name="Cannon C."/>
            <person name="Castanera R."/>
            <person name="Culley D."/>
            <person name="Daum C."/>
            <person name="Ezra D."/>
            <person name="Gonzalez J."/>
            <person name="Henrissat B."/>
            <person name="Kuo A."/>
            <person name="Liang C."/>
            <person name="Lipzen A."/>
            <person name="Lutzoni F."/>
            <person name="Magnuson J."/>
            <person name="Mondo S."/>
            <person name="Nolan M."/>
            <person name="Ohm R."/>
            <person name="Pangilinan J."/>
            <person name="Park H.-J."/>
            <person name="Ramirez L."/>
            <person name="Alfaro M."/>
            <person name="Sun H."/>
            <person name="Tritt A."/>
            <person name="Yoshinaga Y."/>
            <person name="Zwiers L.-H."/>
            <person name="Turgeon B."/>
            <person name="Goodwin S."/>
            <person name="Spatafora J."/>
            <person name="Crous P."/>
            <person name="Grigoriev I."/>
        </authorList>
    </citation>
    <scope>NUCLEOTIDE SEQUENCE</scope>
    <source>
        <strain evidence="1">CBS 122368</strain>
    </source>
</reference>
<keyword evidence="2" id="KW-1185">Reference proteome</keyword>
<dbReference type="Proteomes" id="UP000800094">
    <property type="component" value="Unassembled WGS sequence"/>
</dbReference>
<dbReference type="EMBL" id="ML987190">
    <property type="protein sequence ID" value="KAF2255146.1"/>
    <property type="molecule type" value="Genomic_DNA"/>
</dbReference>
<dbReference type="AlphaFoldDB" id="A0A6A6IXQ6"/>
<evidence type="ECO:0000313" key="2">
    <source>
        <dbReference type="Proteomes" id="UP000800094"/>
    </source>
</evidence>
<name>A0A6A6IXQ6_9PLEO</name>
<dbReference type="GeneID" id="54573317"/>
<evidence type="ECO:0000313" key="1">
    <source>
        <dbReference type="EMBL" id="KAF2255146.1"/>
    </source>
</evidence>
<accession>A0A6A6IXQ6</accession>
<sequence length="86" mass="9341">MVAVLSRVSVAYHSWSGQREMETCERERGRRACGLFCMPCRSSRVVCQASPRHDTTATWLLWGAGGCTTAAARRASGCGQCSEQAV</sequence>